<name>A0A436ZTS6_ARTFL</name>
<proteinExistence type="predicted"/>
<feature type="domain" description="F-box" evidence="1">
    <location>
        <begin position="1"/>
        <end position="48"/>
    </location>
</feature>
<dbReference type="SUPFAM" id="SSF81383">
    <property type="entry name" value="F-box domain"/>
    <property type="match status" value="1"/>
</dbReference>
<dbReference type="InterPro" id="IPR001810">
    <property type="entry name" value="F-box_dom"/>
</dbReference>
<evidence type="ECO:0000313" key="3">
    <source>
        <dbReference type="Proteomes" id="UP000283090"/>
    </source>
</evidence>
<keyword evidence="3" id="KW-1185">Reference proteome</keyword>
<evidence type="ECO:0000313" key="2">
    <source>
        <dbReference type="EMBL" id="RVD82143.1"/>
    </source>
</evidence>
<comment type="caution">
    <text evidence="2">The sequence shown here is derived from an EMBL/GenBank/DDBJ whole genome shotgun (WGS) entry which is preliminary data.</text>
</comment>
<evidence type="ECO:0000259" key="1">
    <source>
        <dbReference type="PROSITE" id="PS50181"/>
    </source>
</evidence>
<dbReference type="EMBL" id="SAEB01000009">
    <property type="protein sequence ID" value="RVD82143.1"/>
    <property type="molecule type" value="Genomic_DNA"/>
</dbReference>
<dbReference type="GeneID" id="93588888"/>
<dbReference type="Gene3D" id="1.20.1280.50">
    <property type="match status" value="1"/>
</dbReference>
<dbReference type="PROSITE" id="PS50181">
    <property type="entry name" value="FBOX"/>
    <property type="match status" value="1"/>
</dbReference>
<dbReference type="InterPro" id="IPR036047">
    <property type="entry name" value="F-box-like_dom_sf"/>
</dbReference>
<accession>A0A436ZTS6</accession>
<protein>
    <recommendedName>
        <fullName evidence="1">F-box domain-containing protein</fullName>
    </recommendedName>
</protein>
<dbReference type="VEuPathDB" id="FungiDB:DFL_006577"/>
<gene>
    <name evidence="2" type="ORF">DFL_006577</name>
</gene>
<dbReference type="AlphaFoldDB" id="A0A436ZTS6"/>
<reference evidence="2 3" key="1">
    <citation type="submission" date="2019-01" db="EMBL/GenBank/DDBJ databases">
        <title>Intercellular communication is required for trap formation in the nematode-trapping fungus Duddingtonia flagrans.</title>
        <authorList>
            <person name="Youssar L."/>
            <person name="Wernet V."/>
            <person name="Hensel N."/>
            <person name="Hildebrandt H.-G."/>
            <person name="Fischer R."/>
        </authorList>
    </citation>
    <scope>NUCLEOTIDE SEQUENCE [LARGE SCALE GENOMIC DNA]</scope>
    <source>
        <strain evidence="2 3">CBS H-5679</strain>
    </source>
</reference>
<dbReference type="Pfam" id="PF12937">
    <property type="entry name" value="F-box-like"/>
    <property type="match status" value="1"/>
</dbReference>
<dbReference type="RefSeq" id="XP_067487687.1">
    <property type="nucleotide sequence ID" value="XM_067636028.1"/>
</dbReference>
<dbReference type="Proteomes" id="UP000283090">
    <property type="component" value="Unassembled WGS sequence"/>
</dbReference>
<dbReference type="SMART" id="SM00256">
    <property type="entry name" value="FBOX"/>
    <property type="match status" value="1"/>
</dbReference>
<sequence>MSITAFPTELLIHIFSFLPWQDHLTASQVCNLWSSIFLSQPTKSYRYLHMNPQTSLCPQMHNLFRDIGLECTIDIFTGQISKIIFIRNETEGLQTDQDRQEATIDLTNSKILKEQLFHFQGWRYEHDIKEKEWRMGICVMWNQLGYEYGGHKDRQIYRQDWFSFVKADEGDVEVGSDIIRGEVDLDISVKGFINVLGRHVLKFDALKIPGKHEMRLRLGMYDRMGIVVIRNVHEVSKVFDLSFDPLHGMYVDKDRIWVNK</sequence>
<organism evidence="2 3">
    <name type="scientific">Arthrobotrys flagrans</name>
    <name type="common">Nematode-trapping fungus</name>
    <name type="synonym">Trichothecium flagrans</name>
    <dbReference type="NCBI Taxonomy" id="97331"/>
    <lineage>
        <taxon>Eukaryota</taxon>
        <taxon>Fungi</taxon>
        <taxon>Dikarya</taxon>
        <taxon>Ascomycota</taxon>
        <taxon>Pezizomycotina</taxon>
        <taxon>Orbiliomycetes</taxon>
        <taxon>Orbiliales</taxon>
        <taxon>Orbiliaceae</taxon>
        <taxon>Arthrobotrys</taxon>
    </lineage>
</organism>
<dbReference type="OrthoDB" id="8757000at2759"/>